<name>A0ABR0SGV0_9HYPO</name>
<evidence type="ECO:0000259" key="1">
    <source>
        <dbReference type="Pfam" id="PF12697"/>
    </source>
</evidence>
<protein>
    <submittedName>
        <fullName evidence="2">Alpha/beta hydrolase nvfD-like protein</fullName>
    </submittedName>
</protein>
<gene>
    <name evidence="2" type="ORF">PT974_09497</name>
</gene>
<dbReference type="Proteomes" id="UP001338125">
    <property type="component" value="Unassembled WGS sequence"/>
</dbReference>
<dbReference type="SUPFAM" id="SSF53474">
    <property type="entry name" value="alpha/beta-Hydrolases"/>
    <property type="match status" value="1"/>
</dbReference>
<reference evidence="2 3" key="1">
    <citation type="submission" date="2024-01" db="EMBL/GenBank/DDBJ databases">
        <title>Complete genome of Cladobotryum mycophilum ATHUM6906.</title>
        <authorList>
            <person name="Christinaki A.C."/>
            <person name="Myridakis A.I."/>
            <person name="Kouvelis V.N."/>
        </authorList>
    </citation>
    <scope>NUCLEOTIDE SEQUENCE [LARGE SCALE GENOMIC DNA]</scope>
    <source>
        <strain evidence="2 3">ATHUM6906</strain>
    </source>
</reference>
<dbReference type="EMBL" id="JAVFKD010000014">
    <property type="protein sequence ID" value="KAK5991219.1"/>
    <property type="molecule type" value="Genomic_DNA"/>
</dbReference>
<evidence type="ECO:0000313" key="2">
    <source>
        <dbReference type="EMBL" id="KAK5991219.1"/>
    </source>
</evidence>
<dbReference type="PANTHER" id="PTHR37017">
    <property type="entry name" value="AB HYDROLASE-1 DOMAIN-CONTAINING PROTEIN-RELATED"/>
    <property type="match status" value="1"/>
</dbReference>
<dbReference type="Gene3D" id="3.40.50.1820">
    <property type="entry name" value="alpha/beta hydrolase"/>
    <property type="match status" value="1"/>
</dbReference>
<organism evidence="2 3">
    <name type="scientific">Cladobotryum mycophilum</name>
    <dbReference type="NCBI Taxonomy" id="491253"/>
    <lineage>
        <taxon>Eukaryota</taxon>
        <taxon>Fungi</taxon>
        <taxon>Dikarya</taxon>
        <taxon>Ascomycota</taxon>
        <taxon>Pezizomycotina</taxon>
        <taxon>Sordariomycetes</taxon>
        <taxon>Hypocreomycetidae</taxon>
        <taxon>Hypocreales</taxon>
        <taxon>Hypocreaceae</taxon>
        <taxon>Cladobotryum</taxon>
    </lineage>
</organism>
<proteinExistence type="predicted"/>
<keyword evidence="3" id="KW-1185">Reference proteome</keyword>
<dbReference type="InterPro" id="IPR000073">
    <property type="entry name" value="AB_hydrolase_1"/>
</dbReference>
<evidence type="ECO:0000313" key="3">
    <source>
        <dbReference type="Proteomes" id="UP001338125"/>
    </source>
</evidence>
<comment type="caution">
    <text evidence="2">The sequence shown here is derived from an EMBL/GenBank/DDBJ whole genome shotgun (WGS) entry which is preliminary data.</text>
</comment>
<dbReference type="InterPro" id="IPR029058">
    <property type="entry name" value="AB_hydrolase_fold"/>
</dbReference>
<dbReference type="InterPro" id="IPR052897">
    <property type="entry name" value="Sec-Metab_Biosynth_Hydrolase"/>
</dbReference>
<sequence length="260" mass="29023">MSKPTFVLIPGAWHTPDHFDVFIQRLNKAGYPTRCEKLPSVDSHEPRKQSVTVDIEFVIKNILLPELEQGKDLIILAHSYGGWVAGAAPKGLSKEERSAAGLPGGVIGIIFMTAFVGGEGGCITGLVPDKKLMPWNLVDFDTYQMSIGEPGPEQIFYHNVTDKSLVESAIRGLKPHSYRSFDTPSPQPAWPDKGFDGRRAYVFCHEDRAIPVEHQKVMVEVSGKEFRTFDLEDADHSPFLSKTEEMLEIVDGLAREWSRE</sequence>
<accession>A0ABR0SGV0</accession>
<feature type="domain" description="AB hydrolase-1" evidence="1">
    <location>
        <begin position="6"/>
        <end position="246"/>
    </location>
</feature>
<dbReference type="Pfam" id="PF12697">
    <property type="entry name" value="Abhydrolase_6"/>
    <property type="match status" value="1"/>
</dbReference>
<dbReference type="PANTHER" id="PTHR37017:SF8">
    <property type="entry name" value="AB HYDROLASE-1 DOMAIN-CONTAINING PROTEIN"/>
    <property type="match status" value="1"/>
</dbReference>